<dbReference type="EMBL" id="JBHTAT010000001">
    <property type="protein sequence ID" value="MFC7256722.1"/>
    <property type="molecule type" value="Genomic_DNA"/>
</dbReference>
<protein>
    <submittedName>
        <fullName evidence="3">Archaea-specific SMC-related protein</fullName>
    </submittedName>
</protein>
<comment type="caution">
    <text evidence="3">The sequence shown here is derived from an EMBL/GenBank/DDBJ whole genome shotgun (WGS) entry which is preliminary data.</text>
</comment>
<name>A0ABD6A1E1_9EURY</name>
<evidence type="ECO:0000313" key="4">
    <source>
        <dbReference type="Proteomes" id="UP001596434"/>
    </source>
</evidence>
<dbReference type="PANTHER" id="PTHR23159:SF31">
    <property type="entry name" value="CENTROSOME-ASSOCIATED PROTEIN CEP250 ISOFORM X1"/>
    <property type="match status" value="1"/>
</dbReference>
<dbReference type="SUPFAM" id="SSF52540">
    <property type="entry name" value="P-loop containing nucleoside triphosphate hydrolases"/>
    <property type="match status" value="1"/>
</dbReference>
<evidence type="ECO:0000259" key="2">
    <source>
        <dbReference type="Pfam" id="PF13476"/>
    </source>
</evidence>
<dbReference type="NCBIfam" id="NF045487">
    <property type="entry name" value="ASRP"/>
    <property type="match status" value="1"/>
</dbReference>
<dbReference type="Gene3D" id="3.40.50.300">
    <property type="entry name" value="P-loop containing nucleotide triphosphate hydrolases"/>
    <property type="match status" value="1"/>
</dbReference>
<dbReference type="Pfam" id="PF13476">
    <property type="entry name" value="AAA_23"/>
    <property type="match status" value="1"/>
</dbReference>
<reference evidence="3 4" key="1">
    <citation type="journal article" date="2019" name="Int. J. Syst. Evol. Microbiol.">
        <title>The Global Catalogue of Microorganisms (GCM) 10K type strain sequencing project: providing services to taxonomists for standard genome sequencing and annotation.</title>
        <authorList>
            <consortium name="The Broad Institute Genomics Platform"/>
            <consortium name="The Broad Institute Genome Sequencing Center for Infectious Disease"/>
            <person name="Wu L."/>
            <person name="Ma J."/>
        </authorList>
    </citation>
    <scope>NUCLEOTIDE SEQUENCE [LARGE SCALE GENOMIC DNA]</scope>
    <source>
        <strain evidence="3 4">GX21</strain>
    </source>
</reference>
<evidence type="ECO:0000256" key="1">
    <source>
        <dbReference type="SAM" id="Coils"/>
    </source>
</evidence>
<dbReference type="AlphaFoldDB" id="A0ABD6A1E1"/>
<proteinExistence type="predicted"/>
<sequence length="645" mass="73774">MTKSQGIAQAARFRVENIGGIDEATVDIGPGVTVLTGRNATNRTSFLRSIMGVMGSDDVSLKGDATEGRAELTLDGDRYTRTLTRTNGTVTAGGNPYLDDPELADLFAFLLESNEARRAVTRSADLRELIMRPVDTESIQTEIRKCERERDRVDEELAELEELKGELPELETRRTQLEGDIAEKREELAAKEDAIESLDADVDETREEKRELEARLDDLREKRAALERIRSDIDLQQESIESLTAERRELESELAELPEAPMGDHDELDGEISRLRDRTDRLEGDVSDLQDVIQFNEDLLSGDESSVSDVLDDGDGAVTDELVDDTVVCWTCGSEVPTDRISDTLEQLREVRQEKLDRIRSLEADLEELKEEQRTHRERQRRRETVERKLDDLDDELDRRETKLDDLREERSQLSDDIDDLESAVEALEAEEFGEVLDLHKEANQLEFELGRLESDLDDVTDRIGRIEERLAEEESIRAERERLGEELTDLRTRIERIERESVEKFNDHMDAVLDILGYANLERIWIERVEREVREGRRKVEREAFELHVVRSTDSGATYEDTVDHLSESEREVTGLVFALAGYLVHEVYETVPFMLLDSLEAIDSMRLADLVDYIADYPDFLVVALLPEDAQALDDDYARVTDI</sequence>
<evidence type="ECO:0000313" key="3">
    <source>
        <dbReference type="EMBL" id="MFC7256722.1"/>
    </source>
</evidence>
<feature type="coiled-coil region" evidence="1">
    <location>
        <begin position="345"/>
        <end position="501"/>
    </location>
</feature>
<organism evidence="3 4">
    <name type="scientific">Haloplanus litoreus</name>
    <dbReference type="NCBI Taxonomy" id="767515"/>
    <lineage>
        <taxon>Archaea</taxon>
        <taxon>Methanobacteriati</taxon>
        <taxon>Methanobacteriota</taxon>
        <taxon>Stenosarchaea group</taxon>
        <taxon>Halobacteria</taxon>
        <taxon>Halobacteriales</taxon>
        <taxon>Haloferacaceae</taxon>
        <taxon>Haloplanus</taxon>
    </lineage>
</organism>
<dbReference type="InterPro" id="IPR027417">
    <property type="entry name" value="P-loop_NTPase"/>
</dbReference>
<dbReference type="GeneID" id="96955116"/>
<keyword evidence="1" id="KW-0175">Coiled coil</keyword>
<dbReference type="RefSeq" id="WP_379706002.1">
    <property type="nucleotide sequence ID" value="NZ_JBHTAT010000001.1"/>
</dbReference>
<dbReference type="Proteomes" id="UP001596434">
    <property type="component" value="Unassembled WGS sequence"/>
</dbReference>
<feature type="domain" description="Rad50/SbcC-type AAA" evidence="2">
    <location>
        <begin position="14"/>
        <end position="240"/>
    </location>
</feature>
<feature type="coiled-coil region" evidence="1">
    <location>
        <begin position="136"/>
        <end position="292"/>
    </location>
</feature>
<dbReference type="PANTHER" id="PTHR23159">
    <property type="entry name" value="CENTROSOMAL PROTEIN 2"/>
    <property type="match status" value="1"/>
</dbReference>
<gene>
    <name evidence="3" type="ORF">ACFQKE_15660</name>
</gene>
<accession>A0ABD6A1E1</accession>
<dbReference type="Gene3D" id="1.10.287.1490">
    <property type="match status" value="1"/>
</dbReference>
<keyword evidence="4" id="KW-1185">Reference proteome</keyword>
<dbReference type="InterPro" id="IPR038729">
    <property type="entry name" value="Rad50/SbcC_AAA"/>
</dbReference>